<dbReference type="InterPro" id="IPR052340">
    <property type="entry name" value="RNase_Y/CdgJ"/>
</dbReference>
<evidence type="ECO:0000256" key="1">
    <source>
        <dbReference type="PROSITE-ProRule" id="PRU00169"/>
    </source>
</evidence>
<dbReference type="Gene3D" id="3.40.50.2300">
    <property type="match status" value="1"/>
</dbReference>
<feature type="modified residue" description="4-aspartylphosphate" evidence="1">
    <location>
        <position position="56"/>
    </location>
</feature>
<dbReference type="InterPro" id="IPR014626">
    <property type="entry name" value="Sig_transdc_resp-reg_put"/>
</dbReference>
<dbReference type="PIRSF" id="PIRSF036883">
    <property type="entry name" value="RR_HD-GYP_mod"/>
    <property type="match status" value="1"/>
</dbReference>
<dbReference type="RefSeq" id="WP_201347590.1">
    <property type="nucleotide sequence ID" value="NZ_AP014546.1"/>
</dbReference>
<name>A0A7R6PLG9_9GAMM</name>
<protein>
    <submittedName>
        <fullName evidence="4">Two-component system response regulator</fullName>
    </submittedName>
</protein>
<dbReference type="GO" id="GO:0000160">
    <property type="term" value="P:phosphorelay signal transduction system"/>
    <property type="evidence" value="ECO:0007669"/>
    <property type="project" value="InterPro"/>
</dbReference>
<gene>
    <name evidence="4" type="ORF">NEJAP_2455</name>
</gene>
<feature type="domain" description="HDOD" evidence="3">
    <location>
        <begin position="141"/>
        <end position="320"/>
    </location>
</feature>
<dbReference type="InterPro" id="IPR011006">
    <property type="entry name" value="CheY-like_superfamily"/>
</dbReference>
<dbReference type="EMBL" id="AP014546">
    <property type="protein sequence ID" value="BBB30401.1"/>
    <property type="molecule type" value="Genomic_DNA"/>
</dbReference>
<proteinExistence type="predicted"/>
<organism evidence="4 5">
    <name type="scientific">Neptunomonas japonica JAMM 1380</name>
    <dbReference type="NCBI Taxonomy" id="1441457"/>
    <lineage>
        <taxon>Bacteria</taxon>
        <taxon>Pseudomonadati</taxon>
        <taxon>Pseudomonadota</taxon>
        <taxon>Gammaproteobacteria</taxon>
        <taxon>Oceanospirillales</taxon>
        <taxon>Oceanospirillaceae</taxon>
        <taxon>Neptunomonas</taxon>
    </lineage>
</organism>
<dbReference type="SUPFAM" id="SSF52172">
    <property type="entry name" value="CheY-like"/>
    <property type="match status" value="1"/>
</dbReference>
<dbReference type="PANTHER" id="PTHR33525:SF5">
    <property type="entry name" value="TWO COMPONENT SIGNAL TRANSDUCTION SYSTEM RESPONSE REGULATOR"/>
    <property type="match status" value="1"/>
</dbReference>
<keyword evidence="5" id="KW-1185">Reference proteome</keyword>
<dbReference type="KEGG" id="njp:NEJAP_2455"/>
<dbReference type="PROSITE" id="PS50110">
    <property type="entry name" value="RESPONSE_REGULATORY"/>
    <property type="match status" value="1"/>
</dbReference>
<evidence type="ECO:0000259" key="3">
    <source>
        <dbReference type="PROSITE" id="PS51833"/>
    </source>
</evidence>
<sequence length="381" mass="42657">MSEPKVLFVDDENKVLRSLRRSMRLHCKDWKAEYCSSPKEALLLISTFDPWVVVSDKRMTEMDGAEFLHQVSQNSPGVIRVLLTGDTSPDVAIEVTNTAHMLIPKPFEFETLIQKLQRVQYLRMFPAFDIIRQRMGCMGQVSVLPKVYQKIVESMQHEGTSSQEVAKIISQDPAILAKLMQLANSAFLGFSQNVYSANDAVIRLGFELTKNVVLCLGIYKQNKTDNEPLRGKLFAEALEVAVITRQVSDACGCNSAELENSFVLGLLHNIGMLVPIIPAEHADPHGVPNLYEQSVIGAYLLSLWEFDNEFTNAVLYQNKPECSEVVTSLSCWLHVAKIVSQAQKQGVSALETQPALNQSMLQAEGLLDDVLVWINEYESKH</sequence>
<evidence type="ECO:0000259" key="2">
    <source>
        <dbReference type="PROSITE" id="PS50110"/>
    </source>
</evidence>
<reference evidence="4 5" key="1">
    <citation type="journal article" date="2008" name="Int. J. Syst. Evol. Microbiol.">
        <title>Neptunomonas japonica sp. nov., an Osedax japonicus symbiont-like bacterium isolated from sediment adjacent to sperm whale carcasses off Kagoshima, Japan.</title>
        <authorList>
            <person name="Miyazaki M."/>
            <person name="Nogi Y."/>
            <person name="Fujiwara Y."/>
            <person name="Kawato M."/>
            <person name="Kubokawa K."/>
            <person name="Horikoshi K."/>
        </authorList>
    </citation>
    <scope>NUCLEOTIDE SEQUENCE [LARGE SCALE GENOMIC DNA]</scope>
    <source>
        <strain evidence="4 5">JAMM 1380</strain>
    </source>
</reference>
<dbReference type="PANTHER" id="PTHR33525">
    <property type="match status" value="1"/>
</dbReference>
<dbReference type="Proteomes" id="UP000595332">
    <property type="component" value="Chromosome"/>
</dbReference>
<evidence type="ECO:0000313" key="5">
    <source>
        <dbReference type="Proteomes" id="UP000595332"/>
    </source>
</evidence>
<dbReference type="Gene3D" id="1.10.3210.10">
    <property type="entry name" value="Hypothetical protein af1432"/>
    <property type="match status" value="1"/>
</dbReference>
<evidence type="ECO:0000313" key="4">
    <source>
        <dbReference type="EMBL" id="BBB30401.1"/>
    </source>
</evidence>
<accession>A0A7R6PLG9</accession>
<keyword evidence="1" id="KW-0597">Phosphoprotein</keyword>
<feature type="domain" description="Response regulatory" evidence="2">
    <location>
        <begin position="5"/>
        <end position="120"/>
    </location>
</feature>
<dbReference type="PROSITE" id="PS51833">
    <property type="entry name" value="HDOD"/>
    <property type="match status" value="1"/>
</dbReference>
<dbReference type="SUPFAM" id="SSF109604">
    <property type="entry name" value="HD-domain/PDEase-like"/>
    <property type="match status" value="1"/>
</dbReference>
<dbReference type="SMART" id="SM00448">
    <property type="entry name" value="REC"/>
    <property type="match status" value="1"/>
</dbReference>
<dbReference type="AlphaFoldDB" id="A0A7R6PLG9"/>
<dbReference type="Pfam" id="PF00072">
    <property type="entry name" value="Response_reg"/>
    <property type="match status" value="1"/>
</dbReference>
<dbReference type="Pfam" id="PF08668">
    <property type="entry name" value="HDOD"/>
    <property type="match status" value="1"/>
</dbReference>
<dbReference type="InterPro" id="IPR001789">
    <property type="entry name" value="Sig_transdc_resp-reg_receiver"/>
</dbReference>
<dbReference type="InterPro" id="IPR013976">
    <property type="entry name" value="HDOD"/>
</dbReference>